<dbReference type="Proteomes" id="UP000694621">
    <property type="component" value="Unplaced"/>
</dbReference>
<dbReference type="GO" id="GO:0008201">
    <property type="term" value="F:heparin binding"/>
    <property type="evidence" value="ECO:0007669"/>
    <property type="project" value="InterPro"/>
</dbReference>
<keyword evidence="5" id="KW-0732">Signal</keyword>
<dbReference type="Ensembl" id="ENSAMXT00005041758.1">
    <property type="protein sequence ID" value="ENSAMXP00005038320.1"/>
    <property type="gene ID" value="ENSAMXG00005018159.1"/>
</dbReference>
<dbReference type="KEGG" id="amex:103040838"/>
<comment type="similarity">
    <text evidence="3">Belongs to the PDGF/VEGF growth factor family.</text>
</comment>
<feature type="domain" description="Platelet-derived growth factor (PDGF) family profile" evidence="6">
    <location>
        <begin position="42"/>
        <end position="137"/>
    </location>
</feature>
<evidence type="ECO:0000256" key="2">
    <source>
        <dbReference type="ARBA" id="ARBA00023157"/>
    </source>
</evidence>
<dbReference type="GO" id="GO:0002040">
    <property type="term" value="P:sprouting angiogenesis"/>
    <property type="evidence" value="ECO:0007669"/>
    <property type="project" value="TreeGrafter"/>
</dbReference>
<dbReference type="GO" id="GO:0001666">
    <property type="term" value="P:response to hypoxia"/>
    <property type="evidence" value="ECO:0007669"/>
    <property type="project" value="TreeGrafter"/>
</dbReference>
<evidence type="ECO:0000259" key="6">
    <source>
        <dbReference type="PROSITE" id="PS50278"/>
    </source>
</evidence>
<dbReference type="InterPro" id="IPR000072">
    <property type="entry name" value="PDGF/VEGF_dom"/>
</dbReference>
<dbReference type="GO" id="GO:0005615">
    <property type="term" value="C:extracellular space"/>
    <property type="evidence" value="ECO:0007669"/>
    <property type="project" value="TreeGrafter"/>
</dbReference>
<dbReference type="GO" id="GO:0016020">
    <property type="term" value="C:membrane"/>
    <property type="evidence" value="ECO:0007669"/>
    <property type="project" value="InterPro"/>
</dbReference>
<dbReference type="InterPro" id="IPR050507">
    <property type="entry name" value="PDGF/VEGF_growth_factor"/>
</dbReference>
<dbReference type="PROSITE" id="PS50278">
    <property type="entry name" value="PDGF_2"/>
    <property type="match status" value="1"/>
</dbReference>
<organism evidence="7 8">
    <name type="scientific">Astyanax mexicanus</name>
    <name type="common">Blind cave fish</name>
    <name type="synonym">Astyanax fasciatus mexicanus</name>
    <dbReference type="NCBI Taxonomy" id="7994"/>
    <lineage>
        <taxon>Eukaryota</taxon>
        <taxon>Metazoa</taxon>
        <taxon>Chordata</taxon>
        <taxon>Craniata</taxon>
        <taxon>Vertebrata</taxon>
        <taxon>Euteleostomi</taxon>
        <taxon>Actinopterygii</taxon>
        <taxon>Neopterygii</taxon>
        <taxon>Teleostei</taxon>
        <taxon>Ostariophysi</taxon>
        <taxon>Characiformes</taxon>
        <taxon>Characoidei</taxon>
        <taxon>Acestrorhamphidae</taxon>
        <taxon>Acestrorhamphinae</taxon>
        <taxon>Astyanax</taxon>
    </lineage>
</organism>
<dbReference type="GO" id="GO:0038084">
    <property type="term" value="P:vascular endothelial growth factor signaling pathway"/>
    <property type="evidence" value="ECO:0007669"/>
    <property type="project" value="TreeGrafter"/>
</dbReference>
<keyword evidence="2" id="KW-1015">Disulfide bond</keyword>
<accession>A0A8B9KKZ8</accession>
<dbReference type="GO" id="GO:0001938">
    <property type="term" value="P:positive regulation of endothelial cell proliferation"/>
    <property type="evidence" value="ECO:0007669"/>
    <property type="project" value="TreeGrafter"/>
</dbReference>
<dbReference type="Pfam" id="PF00341">
    <property type="entry name" value="PDGF"/>
    <property type="match status" value="1"/>
</dbReference>
<feature type="compositionally biased region" description="Pro residues" evidence="4">
    <location>
        <begin position="172"/>
        <end position="189"/>
    </location>
</feature>
<feature type="region of interest" description="Disordered" evidence="4">
    <location>
        <begin position="141"/>
        <end position="189"/>
    </location>
</feature>
<evidence type="ECO:0000313" key="8">
    <source>
        <dbReference type="Proteomes" id="UP000694621"/>
    </source>
</evidence>
<dbReference type="GO" id="GO:0050930">
    <property type="term" value="P:induction of positive chemotaxis"/>
    <property type="evidence" value="ECO:0007669"/>
    <property type="project" value="TreeGrafter"/>
</dbReference>
<protein>
    <submittedName>
        <fullName evidence="7">Vascular endothelial growth factor A</fullName>
    </submittedName>
</protein>
<feature type="chain" id="PRO_5034628716" evidence="5">
    <location>
        <begin position="18"/>
        <end position="243"/>
    </location>
</feature>
<evidence type="ECO:0000256" key="3">
    <source>
        <dbReference type="RuleBase" id="RU003818"/>
    </source>
</evidence>
<dbReference type="InterPro" id="IPR023581">
    <property type="entry name" value="PD_growth_factor_CS"/>
</dbReference>
<dbReference type="Gene3D" id="2.10.160.10">
    <property type="entry name" value="Vascular endothelial growth factor, heparin-binding domain"/>
    <property type="match status" value="1"/>
</dbReference>
<dbReference type="AlphaFoldDB" id="A0A8B9KKZ8"/>
<dbReference type="SUPFAM" id="SSF57593">
    <property type="entry name" value="Heparin-binding domain from vascular endothelial growth factor"/>
    <property type="match status" value="1"/>
</dbReference>
<dbReference type="PANTHER" id="PTHR12025">
    <property type="entry name" value="VASCULAR ENDOTHELIAL GROWTH FACTOR"/>
    <property type="match status" value="1"/>
</dbReference>
<sequence length="243" mass="27900">MGTRLQVLLGMFQVVSLTRIPAHCAKAPLAHWQPPERHRSEQVVRWLDVYQQSGCQPRETLVEVWQELPWETHNLFLPSCVPLRRCGGCCSDEALECVPSHKDTLIMELMKTSYMKHELVQLPFEEHSQCECRLKAELHTEPTREDPRPTRRGKKRERGKPKRKKHVKIKPTTPPPTTPPPPALPPSTDPLPLAVVQCPPCPGRRMISQPPTCECTCSLRETSCTKRGKRFNQHRCRCESIRV</sequence>
<evidence type="ECO:0000256" key="1">
    <source>
        <dbReference type="ARBA" id="ARBA00023030"/>
    </source>
</evidence>
<dbReference type="GO" id="GO:0061300">
    <property type="term" value="P:cerebellum vasculature development"/>
    <property type="evidence" value="ECO:0007669"/>
    <property type="project" value="Ensembl"/>
</dbReference>
<name>A0A8B9KKZ8_ASTMX</name>
<dbReference type="InterPro" id="IPR029034">
    <property type="entry name" value="Cystine-knot_cytokine"/>
</dbReference>
<dbReference type="SMART" id="SM00141">
    <property type="entry name" value="PDGF"/>
    <property type="match status" value="1"/>
</dbReference>
<dbReference type="GO" id="GO:0060754">
    <property type="term" value="P:positive regulation of mast cell chemotaxis"/>
    <property type="evidence" value="ECO:0007669"/>
    <property type="project" value="TreeGrafter"/>
</dbReference>
<feature type="signal peptide" evidence="5">
    <location>
        <begin position="1"/>
        <end position="17"/>
    </location>
</feature>
<dbReference type="InterPro" id="IPR036841">
    <property type="entry name" value="VEGF_C_sf"/>
</dbReference>
<dbReference type="GO" id="GO:0042056">
    <property type="term" value="F:chemoattractant activity"/>
    <property type="evidence" value="ECO:0007669"/>
    <property type="project" value="TreeGrafter"/>
</dbReference>
<dbReference type="PANTHER" id="PTHR12025:SF14">
    <property type="entry name" value="SNAKE VENOM VASCULAR ENDOTHELIAL GROWTH FACTOR TOXIN VR-1'-LIKE ISOFORM X1-RELATED"/>
    <property type="match status" value="1"/>
</dbReference>
<reference evidence="7" key="1">
    <citation type="submission" date="2025-08" db="UniProtKB">
        <authorList>
            <consortium name="Ensembl"/>
        </authorList>
    </citation>
    <scope>IDENTIFICATION</scope>
</reference>
<dbReference type="PROSITE" id="PS00249">
    <property type="entry name" value="PDGF_1"/>
    <property type="match status" value="1"/>
</dbReference>
<evidence type="ECO:0000313" key="7">
    <source>
        <dbReference type="Ensembl" id="ENSAMXP00005038320.1"/>
    </source>
</evidence>
<keyword evidence="1 3" id="KW-0339">Growth factor</keyword>
<evidence type="ECO:0000256" key="4">
    <source>
        <dbReference type="SAM" id="MobiDB-lite"/>
    </source>
</evidence>
<proteinExistence type="inferred from homology"/>
<dbReference type="SUPFAM" id="SSF57501">
    <property type="entry name" value="Cystine-knot cytokines"/>
    <property type="match status" value="1"/>
</dbReference>
<dbReference type="GO" id="GO:0005172">
    <property type="term" value="F:vascular endothelial growth factor receptor binding"/>
    <property type="evidence" value="ECO:0007669"/>
    <property type="project" value="TreeGrafter"/>
</dbReference>
<dbReference type="GO" id="GO:0048010">
    <property type="term" value="P:vascular endothelial growth factor receptor signaling pathway"/>
    <property type="evidence" value="ECO:0007669"/>
    <property type="project" value="TreeGrafter"/>
</dbReference>
<dbReference type="GO" id="GO:0048666">
    <property type="term" value="P:neuron development"/>
    <property type="evidence" value="ECO:0007669"/>
    <property type="project" value="Ensembl"/>
</dbReference>
<dbReference type="GO" id="GO:0008083">
    <property type="term" value="F:growth factor activity"/>
    <property type="evidence" value="ECO:0007669"/>
    <property type="project" value="UniProtKB-KW"/>
</dbReference>
<feature type="compositionally biased region" description="Basic residues" evidence="4">
    <location>
        <begin position="150"/>
        <end position="169"/>
    </location>
</feature>
<gene>
    <name evidence="7" type="primary">dnajc4</name>
</gene>
<dbReference type="Gene3D" id="2.10.90.10">
    <property type="entry name" value="Cystine-knot cytokines"/>
    <property type="match status" value="1"/>
</dbReference>
<evidence type="ECO:0000256" key="5">
    <source>
        <dbReference type="SAM" id="SignalP"/>
    </source>
</evidence>
<dbReference type="GO" id="GO:0045766">
    <property type="term" value="P:positive regulation of angiogenesis"/>
    <property type="evidence" value="ECO:0007669"/>
    <property type="project" value="TreeGrafter"/>
</dbReference>
<dbReference type="CDD" id="cd00135">
    <property type="entry name" value="PDGF"/>
    <property type="match status" value="1"/>
</dbReference>